<evidence type="ECO:0000313" key="2">
    <source>
        <dbReference type="EMBL" id="CAB4969331.1"/>
    </source>
</evidence>
<dbReference type="AlphaFoldDB" id="A0A6J7LLV1"/>
<accession>A0A6J7LLV1</accession>
<protein>
    <submittedName>
        <fullName evidence="2">Unannotated protein</fullName>
    </submittedName>
</protein>
<reference evidence="2" key="1">
    <citation type="submission" date="2020-05" db="EMBL/GenBank/DDBJ databases">
        <authorList>
            <person name="Chiriac C."/>
            <person name="Salcher M."/>
            <person name="Ghai R."/>
            <person name="Kavagutti S V."/>
        </authorList>
    </citation>
    <scope>NUCLEOTIDE SEQUENCE</scope>
</reference>
<gene>
    <name evidence="2" type="ORF">UFOPK3772_03213</name>
</gene>
<evidence type="ECO:0000256" key="1">
    <source>
        <dbReference type="SAM" id="MobiDB-lite"/>
    </source>
</evidence>
<sequence>MEAVLGELRRDPEGVLPADGDEGVDAEVLEVALDLLDAALDLDRVRPGGAQDGAAPREDAAHRRDVEWHGQTLERALPSVAEAHEVVAVVRHAPADHRADDRVQSRAVAAAGEHSNAHDPFSFDDWPLVGAPAHDRSRL</sequence>
<feature type="region of interest" description="Disordered" evidence="1">
    <location>
        <begin position="96"/>
        <end position="128"/>
    </location>
</feature>
<name>A0A6J7LLV1_9ZZZZ</name>
<proteinExistence type="predicted"/>
<organism evidence="2">
    <name type="scientific">freshwater metagenome</name>
    <dbReference type="NCBI Taxonomy" id="449393"/>
    <lineage>
        <taxon>unclassified sequences</taxon>
        <taxon>metagenomes</taxon>
        <taxon>ecological metagenomes</taxon>
    </lineage>
</organism>
<dbReference type="EMBL" id="CAFBNE010000171">
    <property type="protein sequence ID" value="CAB4969331.1"/>
    <property type="molecule type" value="Genomic_DNA"/>
</dbReference>
<feature type="region of interest" description="Disordered" evidence="1">
    <location>
        <begin position="1"/>
        <end position="21"/>
    </location>
</feature>